<dbReference type="EMBL" id="DMND01000123">
    <property type="protein sequence ID" value="HAN27833.1"/>
    <property type="molecule type" value="Genomic_DNA"/>
</dbReference>
<comment type="caution">
    <text evidence="2">The sequence shown here is derived from an EMBL/GenBank/DDBJ whole genome shotgun (WGS) entry which is preliminary data.</text>
</comment>
<gene>
    <name evidence="2" type="ORF">DCP75_08970</name>
</gene>
<dbReference type="Pfam" id="PF13416">
    <property type="entry name" value="SBP_bac_8"/>
    <property type="match status" value="1"/>
</dbReference>
<evidence type="ECO:0000313" key="3">
    <source>
        <dbReference type="Proteomes" id="UP000259273"/>
    </source>
</evidence>
<dbReference type="AlphaFoldDB" id="A0A3C1KN00"/>
<keyword evidence="1" id="KW-0732">Signal</keyword>
<organism evidence="2 3">
    <name type="scientific">Haliea salexigens</name>
    <dbReference type="NCBI Taxonomy" id="287487"/>
    <lineage>
        <taxon>Bacteria</taxon>
        <taxon>Pseudomonadati</taxon>
        <taxon>Pseudomonadota</taxon>
        <taxon>Gammaproteobacteria</taxon>
        <taxon>Cellvibrionales</taxon>
        <taxon>Halieaceae</taxon>
        <taxon>Haliea</taxon>
    </lineage>
</organism>
<dbReference type="STRING" id="1121937.GCA_000423125_01179"/>
<evidence type="ECO:0000256" key="1">
    <source>
        <dbReference type="ARBA" id="ARBA00022729"/>
    </source>
</evidence>
<protein>
    <submittedName>
        <fullName evidence="2">Fe(3+) ABC transporter substrate-binding protein</fullName>
    </submittedName>
</protein>
<sequence length="97" mass="10848">FWPNQAGRGTHINISGAGVTRAASKPEAARQLMEFMLREESQRWYAQVNNEFPVREDVEPSALLQSWGSFKADALNVSELGRLNAEAVKAMDRAGWK</sequence>
<feature type="non-terminal residue" evidence="2">
    <location>
        <position position="1"/>
    </location>
</feature>
<evidence type="ECO:0000313" key="2">
    <source>
        <dbReference type="EMBL" id="HAN27833.1"/>
    </source>
</evidence>
<proteinExistence type="predicted"/>
<name>A0A3C1KN00_9GAMM</name>
<dbReference type="Proteomes" id="UP000259273">
    <property type="component" value="Unassembled WGS sequence"/>
</dbReference>
<dbReference type="SUPFAM" id="SSF53850">
    <property type="entry name" value="Periplasmic binding protein-like II"/>
    <property type="match status" value="1"/>
</dbReference>
<reference evidence="2 3" key="1">
    <citation type="journal article" date="2018" name="Nat. Biotechnol.">
        <title>A standardized bacterial taxonomy based on genome phylogeny substantially revises the tree of life.</title>
        <authorList>
            <person name="Parks D.H."/>
            <person name="Chuvochina M."/>
            <person name="Waite D.W."/>
            <person name="Rinke C."/>
            <person name="Skarshewski A."/>
            <person name="Chaumeil P.A."/>
            <person name="Hugenholtz P."/>
        </authorList>
    </citation>
    <scope>NUCLEOTIDE SEQUENCE [LARGE SCALE GENOMIC DNA]</scope>
    <source>
        <strain evidence="2">UBA9158</strain>
    </source>
</reference>
<dbReference type="PANTHER" id="PTHR30006:SF15">
    <property type="entry name" value="IRON-UTILIZATION PERIPLASMIC PROTEIN"/>
    <property type="match status" value="1"/>
</dbReference>
<dbReference type="GO" id="GO:0030288">
    <property type="term" value="C:outer membrane-bounded periplasmic space"/>
    <property type="evidence" value="ECO:0007669"/>
    <property type="project" value="TreeGrafter"/>
</dbReference>
<dbReference type="PANTHER" id="PTHR30006">
    <property type="entry name" value="THIAMINE-BINDING PERIPLASMIC PROTEIN-RELATED"/>
    <property type="match status" value="1"/>
</dbReference>
<dbReference type="Gene3D" id="3.40.190.10">
    <property type="entry name" value="Periplasmic binding protein-like II"/>
    <property type="match status" value="2"/>
</dbReference>
<accession>A0A3C1KN00</accession>
<dbReference type="InterPro" id="IPR006059">
    <property type="entry name" value="SBP"/>
</dbReference>